<evidence type="ECO:0000313" key="2">
    <source>
        <dbReference type="EMBL" id="RYR46968.1"/>
    </source>
</evidence>
<organism evidence="2 3">
    <name type="scientific">Arachis hypogaea</name>
    <name type="common">Peanut</name>
    <dbReference type="NCBI Taxonomy" id="3818"/>
    <lineage>
        <taxon>Eukaryota</taxon>
        <taxon>Viridiplantae</taxon>
        <taxon>Streptophyta</taxon>
        <taxon>Embryophyta</taxon>
        <taxon>Tracheophyta</taxon>
        <taxon>Spermatophyta</taxon>
        <taxon>Magnoliopsida</taxon>
        <taxon>eudicotyledons</taxon>
        <taxon>Gunneridae</taxon>
        <taxon>Pentapetalae</taxon>
        <taxon>rosids</taxon>
        <taxon>fabids</taxon>
        <taxon>Fabales</taxon>
        <taxon>Fabaceae</taxon>
        <taxon>Papilionoideae</taxon>
        <taxon>50 kb inversion clade</taxon>
        <taxon>dalbergioids sensu lato</taxon>
        <taxon>Dalbergieae</taxon>
        <taxon>Pterocarpus clade</taxon>
        <taxon>Arachis</taxon>
    </lineage>
</organism>
<comment type="caution">
    <text evidence="2">The sequence shown here is derived from an EMBL/GenBank/DDBJ whole genome shotgun (WGS) entry which is preliminary data.</text>
</comment>
<accession>A0A445C7U4</accession>
<name>A0A445C7U4_ARAHY</name>
<protein>
    <submittedName>
        <fullName evidence="2">Uncharacterized protein</fullName>
    </submittedName>
</protein>
<dbReference type="EMBL" id="SDMP01000007">
    <property type="protein sequence ID" value="RYR46968.1"/>
    <property type="molecule type" value="Genomic_DNA"/>
</dbReference>
<sequence>MAKKKHEEKQRQGRPIGRGEAWAMSHKKKNGSYMNEDAHLTCLQEVIEHIESQDPSSKEFSHNDSLAQVLGNRGVQKITKI</sequence>
<evidence type="ECO:0000256" key="1">
    <source>
        <dbReference type="SAM" id="MobiDB-lite"/>
    </source>
</evidence>
<feature type="compositionally biased region" description="Basic and acidic residues" evidence="1">
    <location>
        <begin position="1"/>
        <end position="11"/>
    </location>
</feature>
<evidence type="ECO:0000313" key="3">
    <source>
        <dbReference type="Proteomes" id="UP000289738"/>
    </source>
</evidence>
<keyword evidence="3" id="KW-1185">Reference proteome</keyword>
<dbReference type="AlphaFoldDB" id="A0A445C7U4"/>
<proteinExistence type="predicted"/>
<gene>
    <name evidence="2" type="ORF">Ahy_A07g032860</name>
</gene>
<reference evidence="2 3" key="1">
    <citation type="submission" date="2019-01" db="EMBL/GenBank/DDBJ databases">
        <title>Sequencing of cultivated peanut Arachis hypogaea provides insights into genome evolution and oil improvement.</title>
        <authorList>
            <person name="Chen X."/>
        </authorList>
    </citation>
    <scope>NUCLEOTIDE SEQUENCE [LARGE SCALE GENOMIC DNA]</scope>
    <source>
        <strain evidence="3">cv. Fuhuasheng</strain>
        <tissue evidence="2">Leaves</tissue>
    </source>
</reference>
<dbReference type="Proteomes" id="UP000289738">
    <property type="component" value="Chromosome A07"/>
</dbReference>
<feature type="region of interest" description="Disordered" evidence="1">
    <location>
        <begin position="1"/>
        <end position="25"/>
    </location>
</feature>